<protein>
    <recommendedName>
        <fullName evidence="3">Beta-ketoacyl synthase N-terminal domain-containing protein</fullName>
    </recommendedName>
</protein>
<evidence type="ECO:0008006" key="3">
    <source>
        <dbReference type="Google" id="ProtNLM"/>
    </source>
</evidence>
<dbReference type="InterPro" id="IPR016039">
    <property type="entry name" value="Thiolase-like"/>
</dbReference>
<dbReference type="SUPFAM" id="SSF53901">
    <property type="entry name" value="Thiolase-like"/>
    <property type="match status" value="1"/>
</dbReference>
<dbReference type="RefSeq" id="WP_344394028.1">
    <property type="nucleotide sequence ID" value="NZ_BAAASJ010000081.1"/>
</dbReference>
<dbReference type="Proteomes" id="UP001500151">
    <property type="component" value="Unassembled WGS sequence"/>
</dbReference>
<accession>A0ABN3RE02</accession>
<dbReference type="EMBL" id="BAAASJ010000081">
    <property type="protein sequence ID" value="GAA2649810.1"/>
    <property type="molecule type" value="Genomic_DNA"/>
</dbReference>
<reference evidence="1 2" key="1">
    <citation type="journal article" date="2019" name="Int. J. Syst. Evol. Microbiol.">
        <title>The Global Catalogue of Microorganisms (GCM) 10K type strain sequencing project: providing services to taxonomists for standard genome sequencing and annotation.</title>
        <authorList>
            <consortium name="The Broad Institute Genomics Platform"/>
            <consortium name="The Broad Institute Genome Sequencing Center for Infectious Disease"/>
            <person name="Wu L."/>
            <person name="Ma J."/>
        </authorList>
    </citation>
    <scope>NUCLEOTIDE SEQUENCE [LARGE SCALE GENOMIC DNA]</scope>
    <source>
        <strain evidence="1 2">JCM 4524</strain>
    </source>
</reference>
<sequence length="280" mass="29039">MTTEKTVLRSPLGILATATATHGTGRSDDHADHADTTDIPLPRLPGFVESAFSPLAYEVSRQCLTERPGDGARTAVALATLMGDTTTADLASRRMVSGRVHNPLLFMQATANAVLGCTSQEFGITGQMFSLSTLDDPVAELLAMADLLLEDPELDRVLVLGAELGGGERLAAAYRELAADSGRPVPDLPATAGLAAAVLLGRPGGEAPVSVRSAEAYDADDTGAAGHPGSIQGLFDLAAAHRRLLRDGGSHLLVTEPQSPAFMLTAGTEAGNETENHAHQ</sequence>
<name>A0ABN3RE02_9ACTN</name>
<gene>
    <name evidence="1" type="ORF">GCM10010307_58830</name>
</gene>
<evidence type="ECO:0000313" key="2">
    <source>
        <dbReference type="Proteomes" id="UP001500151"/>
    </source>
</evidence>
<comment type="caution">
    <text evidence="1">The sequence shown here is derived from an EMBL/GenBank/DDBJ whole genome shotgun (WGS) entry which is preliminary data.</text>
</comment>
<proteinExistence type="predicted"/>
<organism evidence="1 2">
    <name type="scientific">Streptomyces vastus</name>
    <dbReference type="NCBI Taxonomy" id="285451"/>
    <lineage>
        <taxon>Bacteria</taxon>
        <taxon>Bacillati</taxon>
        <taxon>Actinomycetota</taxon>
        <taxon>Actinomycetes</taxon>
        <taxon>Kitasatosporales</taxon>
        <taxon>Streptomycetaceae</taxon>
        <taxon>Streptomyces</taxon>
    </lineage>
</organism>
<evidence type="ECO:0000313" key="1">
    <source>
        <dbReference type="EMBL" id="GAA2649810.1"/>
    </source>
</evidence>
<dbReference type="Gene3D" id="3.40.47.10">
    <property type="match status" value="1"/>
</dbReference>
<keyword evidence="2" id="KW-1185">Reference proteome</keyword>